<feature type="transmembrane region" description="Helical" evidence="1">
    <location>
        <begin position="70"/>
        <end position="89"/>
    </location>
</feature>
<reference evidence="2" key="2">
    <citation type="submission" date="2023-01" db="EMBL/GenBank/DDBJ databases">
        <title>Draft genome sequence of Agaribacter marinus strain NBRC 110023.</title>
        <authorList>
            <person name="Sun Q."/>
            <person name="Mori K."/>
        </authorList>
    </citation>
    <scope>NUCLEOTIDE SEQUENCE</scope>
    <source>
        <strain evidence="2">NBRC 110023</strain>
    </source>
</reference>
<evidence type="ECO:0000256" key="1">
    <source>
        <dbReference type="SAM" id="Phobius"/>
    </source>
</evidence>
<keyword evidence="1" id="KW-0472">Membrane</keyword>
<reference evidence="2" key="1">
    <citation type="journal article" date="2014" name="Int. J. Syst. Evol. Microbiol.">
        <title>Complete genome sequence of Corynebacterium casei LMG S-19264T (=DSM 44701T), isolated from a smear-ripened cheese.</title>
        <authorList>
            <consortium name="US DOE Joint Genome Institute (JGI-PGF)"/>
            <person name="Walter F."/>
            <person name="Albersmeier A."/>
            <person name="Kalinowski J."/>
            <person name="Ruckert C."/>
        </authorList>
    </citation>
    <scope>NUCLEOTIDE SEQUENCE</scope>
    <source>
        <strain evidence="2">NBRC 110023</strain>
    </source>
</reference>
<evidence type="ECO:0000313" key="3">
    <source>
        <dbReference type="Proteomes" id="UP001156601"/>
    </source>
</evidence>
<name>A0AA37SXG4_9ALTE</name>
<evidence type="ECO:0000313" key="2">
    <source>
        <dbReference type="EMBL" id="GLR69446.1"/>
    </source>
</evidence>
<organism evidence="2 3">
    <name type="scientific">Agaribacter marinus</name>
    <dbReference type="NCBI Taxonomy" id="1431249"/>
    <lineage>
        <taxon>Bacteria</taxon>
        <taxon>Pseudomonadati</taxon>
        <taxon>Pseudomonadota</taxon>
        <taxon>Gammaproteobacteria</taxon>
        <taxon>Alteromonadales</taxon>
        <taxon>Alteromonadaceae</taxon>
        <taxon>Agaribacter</taxon>
    </lineage>
</organism>
<keyword evidence="3" id="KW-1185">Reference proteome</keyword>
<accession>A0AA37SXG4</accession>
<keyword evidence="1" id="KW-1133">Transmembrane helix</keyword>
<sequence>MKWILIIETIFIGIVLFAAIPMWAMVPMFFGVTETSSANDAKPIYVLLLLFPIVAIGALIVAWNAAPSSILRPVMMLLPILHIIALFMVRLKP</sequence>
<dbReference type="AlphaFoldDB" id="A0AA37SXG4"/>
<dbReference type="RefSeq" id="WP_284215779.1">
    <property type="nucleotide sequence ID" value="NZ_BSOT01000005.1"/>
</dbReference>
<comment type="caution">
    <text evidence="2">The sequence shown here is derived from an EMBL/GenBank/DDBJ whole genome shotgun (WGS) entry which is preliminary data.</text>
</comment>
<feature type="transmembrane region" description="Helical" evidence="1">
    <location>
        <begin position="6"/>
        <end position="32"/>
    </location>
</feature>
<proteinExistence type="predicted"/>
<protein>
    <submittedName>
        <fullName evidence="2">Uncharacterized protein</fullName>
    </submittedName>
</protein>
<dbReference type="EMBL" id="BSOT01000005">
    <property type="protein sequence ID" value="GLR69446.1"/>
    <property type="molecule type" value="Genomic_DNA"/>
</dbReference>
<dbReference type="Proteomes" id="UP001156601">
    <property type="component" value="Unassembled WGS sequence"/>
</dbReference>
<feature type="transmembrane region" description="Helical" evidence="1">
    <location>
        <begin position="44"/>
        <end position="64"/>
    </location>
</feature>
<keyword evidence="1" id="KW-0812">Transmembrane</keyword>
<gene>
    <name evidence="2" type="ORF">GCM10007852_03540</name>
</gene>